<dbReference type="PANTHER" id="PTHR48065:SF75">
    <property type="entry name" value="LEUCINE-RICH REPEAT-CONTAINING N-TERMINAL PLANT-TYPE DOMAIN-CONTAINING PROTEIN"/>
    <property type="match status" value="1"/>
</dbReference>
<comment type="caution">
    <text evidence="2">The sequence shown here is derived from an EMBL/GenBank/DDBJ whole genome shotgun (WGS) entry which is preliminary data.</text>
</comment>
<dbReference type="AlphaFoldDB" id="A0AAV7GCV8"/>
<gene>
    <name evidence="2" type="ORF">IEQ34_017946</name>
</gene>
<keyword evidence="3" id="KW-1185">Reference proteome</keyword>
<keyword evidence="1" id="KW-0472">Membrane</keyword>
<protein>
    <recommendedName>
        <fullName evidence="4">Non-specific serine/threonine protein kinase</fullName>
    </recommendedName>
</protein>
<dbReference type="SUPFAM" id="SSF52058">
    <property type="entry name" value="L domain-like"/>
    <property type="match status" value="1"/>
</dbReference>
<dbReference type="InterPro" id="IPR032675">
    <property type="entry name" value="LRR_dom_sf"/>
</dbReference>
<evidence type="ECO:0000313" key="3">
    <source>
        <dbReference type="Proteomes" id="UP000775213"/>
    </source>
</evidence>
<evidence type="ECO:0000256" key="1">
    <source>
        <dbReference type="SAM" id="Phobius"/>
    </source>
</evidence>
<dbReference type="Proteomes" id="UP000775213">
    <property type="component" value="Unassembled WGS sequence"/>
</dbReference>
<dbReference type="Gene3D" id="3.80.10.10">
    <property type="entry name" value="Ribonuclease Inhibitor"/>
    <property type="match status" value="1"/>
</dbReference>
<name>A0AAV7GCV8_DENCH</name>
<dbReference type="EMBL" id="JAGFBR010000016">
    <property type="protein sequence ID" value="KAH0453622.1"/>
    <property type="molecule type" value="Genomic_DNA"/>
</dbReference>
<feature type="transmembrane region" description="Helical" evidence="1">
    <location>
        <begin position="77"/>
        <end position="98"/>
    </location>
</feature>
<evidence type="ECO:0008006" key="4">
    <source>
        <dbReference type="Google" id="ProtNLM"/>
    </source>
</evidence>
<keyword evidence="1" id="KW-0812">Transmembrane</keyword>
<keyword evidence="1" id="KW-1133">Transmembrane helix</keyword>
<organism evidence="2 3">
    <name type="scientific">Dendrobium chrysotoxum</name>
    <name type="common">Orchid</name>
    <dbReference type="NCBI Taxonomy" id="161865"/>
    <lineage>
        <taxon>Eukaryota</taxon>
        <taxon>Viridiplantae</taxon>
        <taxon>Streptophyta</taxon>
        <taxon>Embryophyta</taxon>
        <taxon>Tracheophyta</taxon>
        <taxon>Spermatophyta</taxon>
        <taxon>Magnoliopsida</taxon>
        <taxon>Liliopsida</taxon>
        <taxon>Asparagales</taxon>
        <taxon>Orchidaceae</taxon>
        <taxon>Epidendroideae</taxon>
        <taxon>Malaxideae</taxon>
        <taxon>Dendrobiinae</taxon>
        <taxon>Dendrobium</taxon>
    </lineage>
</organism>
<accession>A0AAV7GCV8</accession>
<evidence type="ECO:0000313" key="2">
    <source>
        <dbReference type="EMBL" id="KAH0453622.1"/>
    </source>
</evidence>
<sequence>MQISNSRNHLDDSIPQSISSMQSLTTMDFSYNNLSGLIPGTSQFIYFNSSSFLGNPELCGPYLGPCRSTNNNKLGQAHWPFSYSFKLILVIVLLLYSIDVLD</sequence>
<proteinExistence type="predicted"/>
<dbReference type="PANTHER" id="PTHR48065">
    <property type="entry name" value="OS10G0469600 PROTEIN"/>
    <property type="match status" value="1"/>
</dbReference>
<reference evidence="2 3" key="1">
    <citation type="journal article" date="2021" name="Hortic Res">
        <title>Chromosome-scale assembly of the Dendrobium chrysotoxum genome enhances the understanding of orchid evolution.</title>
        <authorList>
            <person name="Zhang Y."/>
            <person name="Zhang G.Q."/>
            <person name="Zhang D."/>
            <person name="Liu X.D."/>
            <person name="Xu X.Y."/>
            <person name="Sun W.H."/>
            <person name="Yu X."/>
            <person name="Zhu X."/>
            <person name="Wang Z.W."/>
            <person name="Zhao X."/>
            <person name="Zhong W.Y."/>
            <person name="Chen H."/>
            <person name="Yin W.L."/>
            <person name="Huang T."/>
            <person name="Niu S.C."/>
            <person name="Liu Z.J."/>
        </authorList>
    </citation>
    <scope>NUCLEOTIDE SEQUENCE [LARGE SCALE GENOMIC DNA]</scope>
    <source>
        <strain evidence="2">Lindl</strain>
    </source>
</reference>